<dbReference type="SUPFAM" id="SSF52402">
    <property type="entry name" value="Adenine nucleotide alpha hydrolases-like"/>
    <property type="match status" value="2"/>
</dbReference>
<dbReference type="Gene3D" id="3.40.50.620">
    <property type="entry name" value="HUPs"/>
    <property type="match status" value="2"/>
</dbReference>
<evidence type="ECO:0000313" key="3">
    <source>
        <dbReference type="EMBL" id="MBZ5739793.1"/>
    </source>
</evidence>
<dbReference type="InterPro" id="IPR006016">
    <property type="entry name" value="UspA"/>
</dbReference>
<dbReference type="InterPro" id="IPR006015">
    <property type="entry name" value="Universal_stress_UspA"/>
</dbReference>
<dbReference type="RefSeq" id="WP_224124153.1">
    <property type="nucleotide sequence ID" value="NZ_JAIQZJ010000009.1"/>
</dbReference>
<reference evidence="3 4" key="1">
    <citation type="submission" date="2021-09" db="EMBL/GenBank/DDBJ databases">
        <title>Whole genome sequence of Nocardioides sp. GBK3QG-3.</title>
        <authorList>
            <person name="Tuo L."/>
        </authorList>
    </citation>
    <scope>NUCLEOTIDE SEQUENCE [LARGE SCALE GENOMIC DNA]</scope>
    <source>
        <strain evidence="3 4">GBK3QG-3</strain>
    </source>
</reference>
<dbReference type="InterPro" id="IPR014729">
    <property type="entry name" value="Rossmann-like_a/b/a_fold"/>
</dbReference>
<feature type="domain" description="UspA" evidence="2">
    <location>
        <begin position="146"/>
        <end position="269"/>
    </location>
</feature>
<evidence type="ECO:0000259" key="2">
    <source>
        <dbReference type="Pfam" id="PF00582"/>
    </source>
</evidence>
<dbReference type="PANTHER" id="PTHR46268">
    <property type="entry name" value="STRESS RESPONSE PROTEIN NHAX"/>
    <property type="match status" value="1"/>
</dbReference>
<gene>
    <name evidence="3" type="ORF">K8U61_16580</name>
</gene>
<evidence type="ECO:0000313" key="4">
    <source>
        <dbReference type="Proteomes" id="UP000780875"/>
    </source>
</evidence>
<dbReference type="EMBL" id="JAIQZJ010000009">
    <property type="protein sequence ID" value="MBZ5739793.1"/>
    <property type="molecule type" value="Genomic_DNA"/>
</dbReference>
<protein>
    <submittedName>
        <fullName evidence="3">Universal stress protein</fullName>
    </submittedName>
</protein>
<evidence type="ECO:0000256" key="1">
    <source>
        <dbReference type="ARBA" id="ARBA00008791"/>
    </source>
</evidence>
<dbReference type="PRINTS" id="PR01438">
    <property type="entry name" value="UNVRSLSTRESS"/>
</dbReference>
<dbReference type="Proteomes" id="UP000780875">
    <property type="component" value="Unassembled WGS sequence"/>
</dbReference>
<name>A0ABS7UFK7_9ACTN</name>
<accession>A0ABS7UFK7</accession>
<feature type="domain" description="UspA" evidence="2">
    <location>
        <begin position="10"/>
        <end position="135"/>
    </location>
</feature>
<dbReference type="PANTHER" id="PTHR46268:SF6">
    <property type="entry name" value="UNIVERSAL STRESS PROTEIN UP12"/>
    <property type="match status" value="1"/>
</dbReference>
<comment type="caution">
    <text evidence="3">The sequence shown here is derived from an EMBL/GenBank/DDBJ whole genome shotgun (WGS) entry which is preliminary data.</text>
</comment>
<keyword evidence="4" id="KW-1185">Reference proteome</keyword>
<sequence length="271" mass="28841">MENSLIPPGTIVVGVDGSPSSDRALDWAIGQAVREHRQLTLAHGVADPVIVEVARDDAVELLDRTRAYVAERAPDLAVHETTWIADPRVTLLRLAEDAALVVVGSRGRGPVRSLLLGSVSSAVSRHAPCPVVVVRPGHPGLVRHGVVVGADGTSGSTATVEAAYRQASLRHLPLTVLHCAWDRTPDDTKDDLRIRAVEPLSGLAEKFPDVRARIEIAYDEPASELIEASERMDLVVVGAHHGGRFSTLVQGSIAQSVVEHAACPVLVIPTE</sequence>
<dbReference type="Pfam" id="PF00582">
    <property type="entry name" value="Usp"/>
    <property type="match status" value="2"/>
</dbReference>
<proteinExistence type="inferred from homology"/>
<organism evidence="3 4">
    <name type="scientific">Nocardioides mangrovi</name>
    <dbReference type="NCBI Taxonomy" id="2874580"/>
    <lineage>
        <taxon>Bacteria</taxon>
        <taxon>Bacillati</taxon>
        <taxon>Actinomycetota</taxon>
        <taxon>Actinomycetes</taxon>
        <taxon>Propionibacteriales</taxon>
        <taxon>Nocardioidaceae</taxon>
        <taxon>Nocardioides</taxon>
    </lineage>
</organism>
<comment type="similarity">
    <text evidence="1">Belongs to the universal stress protein A family.</text>
</comment>
<dbReference type="CDD" id="cd23659">
    <property type="entry name" value="USP_At3g01520-like"/>
    <property type="match status" value="1"/>
</dbReference>